<dbReference type="GO" id="GO:0005737">
    <property type="term" value="C:cytoplasm"/>
    <property type="evidence" value="ECO:0007669"/>
    <property type="project" value="TreeGrafter"/>
</dbReference>
<comment type="caution">
    <text evidence="3">The sequence shown here is derived from an EMBL/GenBank/DDBJ whole genome shotgun (WGS) entry which is preliminary data.</text>
</comment>
<dbReference type="SUPFAM" id="SSF56300">
    <property type="entry name" value="Metallo-dependent phosphatases"/>
    <property type="match status" value="1"/>
</dbReference>
<dbReference type="Proteomes" id="UP000298285">
    <property type="component" value="Unassembled WGS sequence"/>
</dbReference>
<dbReference type="InterPro" id="IPR029052">
    <property type="entry name" value="Metallo-depent_PP-like"/>
</dbReference>
<evidence type="ECO:0000313" key="4">
    <source>
        <dbReference type="Proteomes" id="UP000298285"/>
    </source>
</evidence>
<organism evidence="3 4">
    <name type="scientific">Dysgonomonas mossii</name>
    <dbReference type="NCBI Taxonomy" id="163665"/>
    <lineage>
        <taxon>Bacteria</taxon>
        <taxon>Pseudomonadati</taxon>
        <taxon>Bacteroidota</taxon>
        <taxon>Bacteroidia</taxon>
        <taxon>Bacteroidales</taxon>
        <taxon>Dysgonomonadaceae</taxon>
        <taxon>Dysgonomonas</taxon>
    </lineage>
</organism>
<reference evidence="3 4" key="1">
    <citation type="submission" date="2019-03" db="EMBL/GenBank/DDBJ databases">
        <title>Diversity of the mouse oral microbiome.</title>
        <authorList>
            <person name="Joseph S."/>
            <person name="Aduse-Opoku J."/>
            <person name="Curtis M."/>
            <person name="Wade W."/>
            <person name="Hashim A."/>
        </authorList>
    </citation>
    <scope>NUCLEOTIDE SEQUENCE [LARGE SCALE GENOMIC DNA]</scope>
    <source>
        <strain evidence="3 4">P11</strain>
    </source>
</reference>
<dbReference type="OrthoDB" id="9813918at2"/>
<gene>
    <name evidence="3" type="ORF">E4T88_13305</name>
</gene>
<dbReference type="CDD" id="cd00838">
    <property type="entry name" value="MPP_superfamily"/>
    <property type="match status" value="1"/>
</dbReference>
<sequence length="260" mass="29692">MDVKGFRRIMKIAIISDIHANLSALEKVLDDIHFDFKADQIYCLGDLTDGAPWTNEVINLIREYNIPTIMGNHDERIAFDYEVHPLKRHTLEEQLARAETIRQTKEIISETNLKYLSELKPNIKFSYAGISFLLVHGSPKSNEEYIYENHDTESIIGMFESNQADIIVCGHTHLSFIKEVYSNDLPKLFINAGSVGRSKELNGGKAVYLQLTINESGCTFDEKVKLILRKIDYDIRKTINGIKNSSTPDFYADFLLKSIL</sequence>
<evidence type="ECO:0000259" key="2">
    <source>
        <dbReference type="Pfam" id="PF12850"/>
    </source>
</evidence>
<comment type="similarity">
    <text evidence="1">Belongs to the metallophosphoesterase superfamily. YfcE family.</text>
</comment>
<dbReference type="RefSeq" id="WP_135106214.1">
    <property type="nucleotide sequence ID" value="NZ_JADGKW010000004.1"/>
</dbReference>
<dbReference type="GO" id="GO:0016791">
    <property type="term" value="F:phosphatase activity"/>
    <property type="evidence" value="ECO:0007669"/>
    <property type="project" value="TreeGrafter"/>
</dbReference>
<dbReference type="Pfam" id="PF12850">
    <property type="entry name" value="Metallophos_2"/>
    <property type="match status" value="1"/>
</dbReference>
<evidence type="ECO:0000313" key="3">
    <source>
        <dbReference type="EMBL" id="TFU88840.1"/>
    </source>
</evidence>
<name>A0A4Y9IK44_9BACT</name>
<dbReference type="AlphaFoldDB" id="A0A4Y9IK44"/>
<dbReference type="Gene3D" id="3.60.21.10">
    <property type="match status" value="1"/>
</dbReference>
<dbReference type="InterPro" id="IPR050126">
    <property type="entry name" value="Ap4A_hydrolase"/>
</dbReference>
<dbReference type="PANTHER" id="PTHR42850">
    <property type="entry name" value="METALLOPHOSPHOESTERASE"/>
    <property type="match status" value="1"/>
</dbReference>
<accession>A0A4Y9IK44</accession>
<dbReference type="InterPro" id="IPR011152">
    <property type="entry name" value="Pesterase_MJ0912"/>
</dbReference>
<protein>
    <submittedName>
        <fullName evidence="3">Metallophosphoesterase</fullName>
    </submittedName>
</protein>
<proteinExistence type="inferred from homology"/>
<dbReference type="PANTHER" id="PTHR42850:SF2">
    <property type="entry name" value="BLL5683 PROTEIN"/>
    <property type="match status" value="1"/>
</dbReference>
<dbReference type="EMBL" id="SPPK01000004">
    <property type="protein sequence ID" value="TFU88840.1"/>
    <property type="molecule type" value="Genomic_DNA"/>
</dbReference>
<dbReference type="PIRSF" id="PIRSF000883">
    <property type="entry name" value="Pesterase_MJ0912"/>
    <property type="match status" value="1"/>
</dbReference>
<dbReference type="InterPro" id="IPR024654">
    <property type="entry name" value="Calcineurin-like_PHP_lpxH"/>
</dbReference>
<evidence type="ECO:0000256" key="1">
    <source>
        <dbReference type="ARBA" id="ARBA00008950"/>
    </source>
</evidence>
<feature type="domain" description="Calcineurin-like phosphoesterase" evidence="2">
    <location>
        <begin position="10"/>
        <end position="204"/>
    </location>
</feature>